<dbReference type="AlphaFoldDB" id="A0A9X1T9B0"/>
<comment type="caution">
    <text evidence="1">The sequence shown here is derived from an EMBL/GenBank/DDBJ whole genome shotgun (WGS) entry which is preliminary data.</text>
</comment>
<accession>A0A9X1T9B0</accession>
<dbReference type="EMBL" id="JAJTTA010000002">
    <property type="protein sequence ID" value="MCF0039754.1"/>
    <property type="molecule type" value="Genomic_DNA"/>
</dbReference>
<dbReference type="PANTHER" id="PTHR35802">
    <property type="entry name" value="PROTEASE SYNTHASE AND SPORULATION PROTEIN PAI 2"/>
    <property type="match status" value="1"/>
</dbReference>
<evidence type="ECO:0000313" key="2">
    <source>
        <dbReference type="Proteomes" id="UP001139700"/>
    </source>
</evidence>
<sequence>MKKTDHCKAFEMHPNVMAVFSGTHSYISASVYEKPAAASTWNYKTVQAKGIIRLLSQEQTYEIIKDITDKYEDSYSSPSAFHKMDQEYIRKNLKAITGFEIVVSDISHVFKMSQDHSQQDRERIVEDLLRKEDALSLQMAEEMKRYV</sequence>
<evidence type="ECO:0000313" key="1">
    <source>
        <dbReference type="EMBL" id="MCF0039754.1"/>
    </source>
</evidence>
<dbReference type="InterPro" id="IPR012349">
    <property type="entry name" value="Split_barrel_FMN-bd"/>
</dbReference>
<dbReference type="InterPro" id="IPR007396">
    <property type="entry name" value="TR_PAI2-type"/>
</dbReference>
<dbReference type="Gene3D" id="2.30.110.10">
    <property type="entry name" value="Electron Transport, Fmn-binding Protein, Chain A"/>
    <property type="match status" value="1"/>
</dbReference>
<organism evidence="1 2">
    <name type="scientific">Dyadobacter fanqingshengii</name>
    <dbReference type="NCBI Taxonomy" id="2906443"/>
    <lineage>
        <taxon>Bacteria</taxon>
        <taxon>Pseudomonadati</taxon>
        <taxon>Bacteroidota</taxon>
        <taxon>Cytophagia</taxon>
        <taxon>Cytophagales</taxon>
        <taxon>Spirosomataceae</taxon>
        <taxon>Dyadobacter</taxon>
    </lineage>
</organism>
<keyword evidence="2" id="KW-1185">Reference proteome</keyword>
<gene>
    <name evidence="1" type="ORF">LXM24_06625</name>
</gene>
<name>A0A9X1T9B0_9BACT</name>
<dbReference type="SUPFAM" id="SSF50475">
    <property type="entry name" value="FMN-binding split barrel"/>
    <property type="match status" value="1"/>
</dbReference>
<protein>
    <submittedName>
        <fullName evidence="1">FMN-binding negative transcriptional regulator</fullName>
    </submittedName>
</protein>
<reference evidence="1" key="1">
    <citation type="submission" date="2021-12" db="EMBL/GenBank/DDBJ databases">
        <title>Novel species in genus Dyadobacter.</title>
        <authorList>
            <person name="Ma C."/>
        </authorList>
    </citation>
    <scope>NUCLEOTIDE SEQUENCE</scope>
    <source>
        <strain evidence="1">CY399</strain>
    </source>
</reference>
<proteinExistence type="predicted"/>
<dbReference type="Pfam" id="PF04299">
    <property type="entry name" value="FMN_bind_2"/>
    <property type="match status" value="1"/>
</dbReference>
<dbReference type="Proteomes" id="UP001139700">
    <property type="component" value="Unassembled WGS sequence"/>
</dbReference>
<dbReference type="PANTHER" id="PTHR35802:SF1">
    <property type="entry name" value="PROTEASE SYNTHASE AND SPORULATION PROTEIN PAI 2"/>
    <property type="match status" value="1"/>
</dbReference>